<evidence type="ECO:0000256" key="4">
    <source>
        <dbReference type="ARBA" id="ARBA00023136"/>
    </source>
</evidence>
<dbReference type="InterPro" id="IPR008217">
    <property type="entry name" value="Ccc1_fam"/>
</dbReference>
<feature type="transmembrane region" description="Helical" evidence="5">
    <location>
        <begin position="206"/>
        <end position="226"/>
    </location>
</feature>
<evidence type="ECO:0000256" key="3">
    <source>
        <dbReference type="ARBA" id="ARBA00022989"/>
    </source>
</evidence>
<proteinExistence type="predicted"/>
<name>A0A1H7BVX5_9FIRM</name>
<dbReference type="RefSeq" id="WP_091833843.1">
    <property type="nucleotide sequence ID" value="NZ_FNZK01000018.1"/>
</dbReference>
<dbReference type="Pfam" id="PF01988">
    <property type="entry name" value="VIT1"/>
    <property type="match status" value="1"/>
</dbReference>
<comment type="subcellular location">
    <subcellularLocation>
        <location evidence="1">Endomembrane system</location>
        <topology evidence="1">Multi-pass membrane protein</topology>
    </subcellularLocation>
</comment>
<feature type="transmembrane region" description="Helical" evidence="5">
    <location>
        <begin position="177"/>
        <end position="194"/>
    </location>
</feature>
<dbReference type="AlphaFoldDB" id="A0A1H7BVX5"/>
<feature type="transmembrane region" description="Helical" evidence="5">
    <location>
        <begin position="31"/>
        <end position="53"/>
    </location>
</feature>
<evidence type="ECO:0000313" key="7">
    <source>
        <dbReference type="Proteomes" id="UP000199662"/>
    </source>
</evidence>
<evidence type="ECO:0000256" key="5">
    <source>
        <dbReference type="SAM" id="Phobius"/>
    </source>
</evidence>
<sequence length="231" mass="24828">MQTIHKENHFMASDIVKDLVIGMSDGLTVPFALAAGLSGAVAGTGIVVTAGLAEIAAGSISMGLGGFLAARSEIEHYISERKREQCELHSRLADEEQEIIDIFNSYHISQETSRPIVDALKKNPEIMVDFMMKFELGLEKPDPKRALKSAATIAGAYAASGIIPLLPYMMISSSHDALRLSVVITLLTLFFFGYCKGQFIGNKPWLSALQTTLIGGIAAGAAYFLAQLFTA</sequence>
<dbReference type="Proteomes" id="UP000199662">
    <property type="component" value="Unassembled WGS sequence"/>
</dbReference>
<dbReference type="PANTHER" id="PTHR31851">
    <property type="entry name" value="FE(2+)/MN(2+) TRANSPORTER PCL1"/>
    <property type="match status" value="1"/>
</dbReference>
<evidence type="ECO:0000313" key="6">
    <source>
        <dbReference type="EMBL" id="SEJ81621.1"/>
    </source>
</evidence>
<protein>
    <submittedName>
        <fullName evidence="6">Predicted Fe2+/Mn2+ transporter, VIT1/CCC1 family</fullName>
    </submittedName>
</protein>
<dbReference type="CDD" id="cd02435">
    <property type="entry name" value="CCC1"/>
    <property type="match status" value="1"/>
</dbReference>
<keyword evidence="7" id="KW-1185">Reference proteome</keyword>
<dbReference type="GO" id="GO:0005384">
    <property type="term" value="F:manganese ion transmembrane transporter activity"/>
    <property type="evidence" value="ECO:0007669"/>
    <property type="project" value="InterPro"/>
</dbReference>
<dbReference type="STRING" id="84035.SAMN05660742_11824"/>
<keyword evidence="3 5" id="KW-1133">Transmembrane helix</keyword>
<reference evidence="6 7" key="1">
    <citation type="submission" date="2016-10" db="EMBL/GenBank/DDBJ databases">
        <authorList>
            <person name="de Groot N.N."/>
        </authorList>
    </citation>
    <scope>NUCLEOTIDE SEQUENCE [LARGE SCALE GENOMIC DNA]</scope>
    <source>
        <strain evidence="6 7">DSM 2179</strain>
    </source>
</reference>
<evidence type="ECO:0000256" key="2">
    <source>
        <dbReference type="ARBA" id="ARBA00022692"/>
    </source>
</evidence>
<dbReference type="EMBL" id="FNZK01000018">
    <property type="protein sequence ID" value="SEJ81621.1"/>
    <property type="molecule type" value="Genomic_DNA"/>
</dbReference>
<keyword evidence="2 5" id="KW-0812">Transmembrane</keyword>
<gene>
    <name evidence="6" type="ORF">SAMN05660742_11824</name>
</gene>
<dbReference type="GO" id="GO:0030026">
    <property type="term" value="P:intracellular manganese ion homeostasis"/>
    <property type="evidence" value="ECO:0007669"/>
    <property type="project" value="InterPro"/>
</dbReference>
<evidence type="ECO:0000256" key="1">
    <source>
        <dbReference type="ARBA" id="ARBA00004127"/>
    </source>
</evidence>
<dbReference type="GO" id="GO:0012505">
    <property type="term" value="C:endomembrane system"/>
    <property type="evidence" value="ECO:0007669"/>
    <property type="project" value="UniProtKB-SubCell"/>
</dbReference>
<organism evidence="6 7">
    <name type="scientific">Propionispira arboris</name>
    <dbReference type="NCBI Taxonomy" id="84035"/>
    <lineage>
        <taxon>Bacteria</taxon>
        <taxon>Bacillati</taxon>
        <taxon>Bacillota</taxon>
        <taxon>Negativicutes</taxon>
        <taxon>Selenomonadales</taxon>
        <taxon>Selenomonadaceae</taxon>
        <taxon>Propionispira</taxon>
    </lineage>
</organism>
<accession>A0A1H7BVX5</accession>
<keyword evidence="4 5" id="KW-0472">Membrane</keyword>
<feature type="transmembrane region" description="Helical" evidence="5">
    <location>
        <begin position="150"/>
        <end position="171"/>
    </location>
</feature>